<evidence type="ECO:0000313" key="1">
    <source>
        <dbReference type="EMBL" id="KGN31128.1"/>
    </source>
</evidence>
<comment type="caution">
    <text evidence="1">The sequence shown here is derived from an EMBL/GenBank/DDBJ whole genome shotgun (WGS) entry which is preliminary data.</text>
</comment>
<evidence type="ECO:0008006" key="3">
    <source>
        <dbReference type="Google" id="ProtNLM"/>
    </source>
</evidence>
<dbReference type="eggNOG" id="ENOG502ZID7">
    <property type="taxonomic scope" value="Bacteria"/>
</dbReference>
<dbReference type="EMBL" id="AVPJ01000013">
    <property type="protein sequence ID" value="KGN31128.1"/>
    <property type="molecule type" value="Genomic_DNA"/>
</dbReference>
<proteinExistence type="predicted"/>
<gene>
    <name evidence="1" type="ORF">N802_04565</name>
</gene>
<organism evidence="1 2">
    <name type="scientific">Knoellia sinensis KCTC 19936</name>
    <dbReference type="NCBI Taxonomy" id="1385520"/>
    <lineage>
        <taxon>Bacteria</taxon>
        <taxon>Bacillati</taxon>
        <taxon>Actinomycetota</taxon>
        <taxon>Actinomycetes</taxon>
        <taxon>Micrococcales</taxon>
        <taxon>Intrasporangiaceae</taxon>
        <taxon>Knoellia</taxon>
    </lineage>
</organism>
<sequence>MDAGRISADLFGRRCRLPVAMWILAREKPDFFQSEPPRELGSPTAIRQELARLTRAGMLDEERPDGENRVYYFRTDSAWWEVIEVATAILEAEALPRRRSGTRRGAVE</sequence>
<dbReference type="AlphaFoldDB" id="A0A0A0J207"/>
<dbReference type="OrthoDB" id="3693561at2"/>
<keyword evidence="2" id="KW-1185">Reference proteome</keyword>
<reference evidence="1 2" key="1">
    <citation type="submission" date="2013-08" db="EMBL/GenBank/DDBJ databases">
        <title>The genome sequence of Knoellia sinensis.</title>
        <authorList>
            <person name="Zhu W."/>
            <person name="Wang G."/>
        </authorList>
    </citation>
    <scope>NUCLEOTIDE SEQUENCE [LARGE SCALE GENOMIC DNA]</scope>
    <source>
        <strain evidence="1 2">KCTC 19936</strain>
    </source>
</reference>
<accession>A0A0A0J207</accession>
<protein>
    <recommendedName>
        <fullName evidence="3">HTH arsR-type domain-containing protein</fullName>
    </recommendedName>
</protein>
<dbReference type="Proteomes" id="UP000030002">
    <property type="component" value="Unassembled WGS sequence"/>
</dbReference>
<dbReference type="RefSeq" id="WP_052109987.1">
    <property type="nucleotide sequence ID" value="NZ_AVPJ01000013.1"/>
</dbReference>
<evidence type="ECO:0000313" key="2">
    <source>
        <dbReference type="Proteomes" id="UP000030002"/>
    </source>
</evidence>
<name>A0A0A0J207_9MICO</name>